<protein>
    <submittedName>
        <fullName evidence="1">Uncharacterized protein</fullName>
    </submittedName>
</protein>
<accession>U4KUK7</accession>
<name>U4KUK7_PYROM</name>
<dbReference type="OrthoDB" id="10419385at2759"/>
<reference evidence="1 2" key="1">
    <citation type="journal article" date="2013" name="PLoS Genet.">
        <title>The genome and development-dependent transcriptomes of Pyronema confluens: a window into fungal evolution.</title>
        <authorList>
            <person name="Traeger S."/>
            <person name="Altegoer F."/>
            <person name="Freitag M."/>
            <person name="Gabaldon T."/>
            <person name="Kempken F."/>
            <person name="Kumar A."/>
            <person name="Marcet-Houben M."/>
            <person name="Poggeler S."/>
            <person name="Stajich J.E."/>
            <person name="Nowrousian M."/>
        </authorList>
    </citation>
    <scope>NUCLEOTIDE SEQUENCE [LARGE SCALE GENOMIC DNA]</scope>
    <source>
        <strain evidence="2">CBS 100304</strain>
        <tissue evidence="1">Vegetative mycelium</tissue>
    </source>
</reference>
<dbReference type="AlphaFoldDB" id="U4KUK7"/>
<organism evidence="1 2">
    <name type="scientific">Pyronema omphalodes (strain CBS 100304)</name>
    <name type="common">Pyronema confluens</name>
    <dbReference type="NCBI Taxonomy" id="1076935"/>
    <lineage>
        <taxon>Eukaryota</taxon>
        <taxon>Fungi</taxon>
        <taxon>Dikarya</taxon>
        <taxon>Ascomycota</taxon>
        <taxon>Pezizomycotina</taxon>
        <taxon>Pezizomycetes</taxon>
        <taxon>Pezizales</taxon>
        <taxon>Pyronemataceae</taxon>
        <taxon>Pyronema</taxon>
    </lineage>
</organism>
<evidence type="ECO:0000313" key="1">
    <source>
        <dbReference type="EMBL" id="CCX04411.1"/>
    </source>
</evidence>
<evidence type="ECO:0000313" key="2">
    <source>
        <dbReference type="Proteomes" id="UP000018144"/>
    </source>
</evidence>
<dbReference type="Proteomes" id="UP000018144">
    <property type="component" value="Unassembled WGS sequence"/>
</dbReference>
<sequence length="218" mass="25500">MTNQDTITMETSKDEAVEWFECFQMPSVPREKETVDAKKIREEIAKRSNERMQLLDSIESEWSEIATCDAEEKEKEIRFLGLKQTLFDRVYYELSFAQNEKELRGGINVLVGLLYDQEEGKPKDERYSIMGLWQRSITSKEQAAMAQTDILYSAECIKRLRQILMTMYQKDADYEEDLQSDCGEQEEEDEAAYSEGEQAEEVPWKFYGEIIDPKPICC</sequence>
<proteinExistence type="predicted"/>
<gene>
    <name evidence="1" type="ORF">PCON_02014</name>
</gene>
<keyword evidence="2" id="KW-1185">Reference proteome</keyword>
<dbReference type="EMBL" id="HF935202">
    <property type="protein sequence ID" value="CCX04411.1"/>
    <property type="molecule type" value="Genomic_DNA"/>
</dbReference>